<sequence length="90" mass="10015">MLSPIVREPSKSGRDIILVIGVRSMLVRGSTSPQDSHSEAQNSSVRQTVPKRQTTIMSAHCLTSFQNSDAVLLFDGGAEASEVHEWWWYL</sequence>
<keyword evidence="3" id="KW-1185">Reference proteome</keyword>
<dbReference type="GeneID" id="5491327"/>
<dbReference type="EMBL" id="CH476624">
    <property type="protein sequence ID" value="EDO01221.1"/>
    <property type="molecule type" value="Genomic_DNA"/>
</dbReference>
<dbReference type="AlphaFoldDB" id="A7EEF5"/>
<accession>A7EEF5</accession>
<reference evidence="3" key="1">
    <citation type="journal article" date="2011" name="PLoS Genet.">
        <title>Genomic analysis of the necrotrophic fungal pathogens Sclerotinia sclerotiorum and Botrytis cinerea.</title>
        <authorList>
            <person name="Amselem J."/>
            <person name="Cuomo C.A."/>
            <person name="van Kan J.A."/>
            <person name="Viaud M."/>
            <person name="Benito E.P."/>
            <person name="Couloux A."/>
            <person name="Coutinho P.M."/>
            <person name="de Vries R.P."/>
            <person name="Dyer P.S."/>
            <person name="Fillinger S."/>
            <person name="Fournier E."/>
            <person name="Gout L."/>
            <person name="Hahn M."/>
            <person name="Kohn L."/>
            <person name="Lapalu N."/>
            <person name="Plummer K.M."/>
            <person name="Pradier J.M."/>
            <person name="Quevillon E."/>
            <person name="Sharon A."/>
            <person name="Simon A."/>
            <person name="ten Have A."/>
            <person name="Tudzynski B."/>
            <person name="Tudzynski P."/>
            <person name="Wincker P."/>
            <person name="Andrew M."/>
            <person name="Anthouard V."/>
            <person name="Beever R.E."/>
            <person name="Beffa R."/>
            <person name="Benoit I."/>
            <person name="Bouzid O."/>
            <person name="Brault B."/>
            <person name="Chen Z."/>
            <person name="Choquer M."/>
            <person name="Collemare J."/>
            <person name="Cotton P."/>
            <person name="Danchin E.G."/>
            <person name="Da Silva C."/>
            <person name="Gautier A."/>
            <person name="Giraud C."/>
            <person name="Giraud T."/>
            <person name="Gonzalez C."/>
            <person name="Grossetete S."/>
            <person name="Guldener U."/>
            <person name="Henrissat B."/>
            <person name="Howlett B.J."/>
            <person name="Kodira C."/>
            <person name="Kretschmer M."/>
            <person name="Lappartient A."/>
            <person name="Leroch M."/>
            <person name="Levis C."/>
            <person name="Mauceli E."/>
            <person name="Neuveglise C."/>
            <person name="Oeser B."/>
            <person name="Pearson M."/>
            <person name="Poulain J."/>
            <person name="Poussereau N."/>
            <person name="Quesneville H."/>
            <person name="Rascle C."/>
            <person name="Schumacher J."/>
            <person name="Segurens B."/>
            <person name="Sexton A."/>
            <person name="Silva E."/>
            <person name="Sirven C."/>
            <person name="Soanes D.M."/>
            <person name="Talbot N.J."/>
            <person name="Templeton M."/>
            <person name="Yandava C."/>
            <person name="Yarden O."/>
            <person name="Zeng Q."/>
            <person name="Rollins J.A."/>
            <person name="Lebrun M.H."/>
            <person name="Dickman M."/>
        </authorList>
    </citation>
    <scope>NUCLEOTIDE SEQUENCE [LARGE SCALE GENOMIC DNA]</scope>
    <source>
        <strain evidence="3">ATCC 18683 / 1980 / Ss-1</strain>
    </source>
</reference>
<organism evidence="2 3">
    <name type="scientific">Sclerotinia sclerotiorum (strain ATCC 18683 / 1980 / Ss-1)</name>
    <name type="common">White mold</name>
    <name type="synonym">Whetzelinia sclerotiorum</name>
    <dbReference type="NCBI Taxonomy" id="665079"/>
    <lineage>
        <taxon>Eukaryota</taxon>
        <taxon>Fungi</taxon>
        <taxon>Dikarya</taxon>
        <taxon>Ascomycota</taxon>
        <taxon>Pezizomycotina</taxon>
        <taxon>Leotiomycetes</taxon>
        <taxon>Helotiales</taxon>
        <taxon>Sclerotiniaceae</taxon>
        <taxon>Sclerotinia</taxon>
    </lineage>
</organism>
<evidence type="ECO:0000313" key="2">
    <source>
        <dbReference type="EMBL" id="EDO01221.1"/>
    </source>
</evidence>
<dbReference type="InParanoid" id="A7EEF5"/>
<dbReference type="RefSeq" id="XP_001595606.1">
    <property type="nucleotide sequence ID" value="XM_001595556.1"/>
</dbReference>
<gene>
    <name evidence="2" type="ORF">SS1G_03695</name>
</gene>
<dbReference type="HOGENOM" id="CLU_2442197_0_0_1"/>
<protein>
    <submittedName>
        <fullName evidence="2">Uncharacterized protein</fullName>
    </submittedName>
</protein>
<dbReference type="Proteomes" id="UP000001312">
    <property type="component" value="Unassembled WGS sequence"/>
</dbReference>
<name>A7EEF5_SCLS1</name>
<proteinExistence type="predicted"/>
<dbReference type="KEGG" id="ssl:SS1G_03695"/>
<evidence type="ECO:0000256" key="1">
    <source>
        <dbReference type="SAM" id="MobiDB-lite"/>
    </source>
</evidence>
<feature type="region of interest" description="Disordered" evidence="1">
    <location>
        <begin position="29"/>
        <end position="50"/>
    </location>
</feature>
<evidence type="ECO:0000313" key="3">
    <source>
        <dbReference type="Proteomes" id="UP000001312"/>
    </source>
</evidence>